<keyword evidence="2" id="KW-1185">Reference proteome</keyword>
<sequence>MIRSVLIHFWGRGLIGIDIKNTGHLIRIFIDLPVEPAGQLFHAFLREIRPVMGHPGGVGLRVGIGTEPAAGIQEPVAILIDHGNPVAHAAAAASEGRALIETQIEKFPAMYHIFSLLFSQLFSHA</sequence>
<gene>
    <name evidence="1" type="ORF">GCWU000342_00615</name>
</gene>
<dbReference type="Proteomes" id="UP000003494">
    <property type="component" value="Unassembled WGS sequence"/>
</dbReference>
<proteinExistence type="predicted"/>
<accession>C4G9G2</accession>
<dbReference type="STRING" id="626523.GCWU000342_00615"/>
<protein>
    <submittedName>
        <fullName evidence="1">Uncharacterized protein</fullName>
    </submittedName>
</protein>
<name>C4G9G2_9FIRM</name>
<evidence type="ECO:0000313" key="1">
    <source>
        <dbReference type="EMBL" id="EEP29259.1"/>
    </source>
</evidence>
<dbReference type="HOGENOM" id="CLU_1991172_0_0_9"/>
<dbReference type="AlphaFoldDB" id="C4G9G2"/>
<organism evidence="1 2">
    <name type="scientific">Shuttleworthella satelles DSM 14600</name>
    <dbReference type="NCBI Taxonomy" id="626523"/>
    <lineage>
        <taxon>Bacteria</taxon>
        <taxon>Bacillati</taxon>
        <taxon>Bacillota</taxon>
        <taxon>Clostridia</taxon>
        <taxon>Lachnospirales</taxon>
        <taxon>Lachnospiraceae</taxon>
        <taxon>Shuttleworthella</taxon>
    </lineage>
</organism>
<comment type="caution">
    <text evidence="1">The sequence shown here is derived from an EMBL/GenBank/DDBJ whole genome shotgun (WGS) entry which is preliminary data.</text>
</comment>
<reference evidence="1" key="1">
    <citation type="submission" date="2009-04" db="EMBL/GenBank/DDBJ databases">
        <authorList>
            <person name="Weinstock G."/>
            <person name="Sodergren E."/>
            <person name="Clifton S."/>
            <person name="Fulton L."/>
            <person name="Fulton B."/>
            <person name="Courtney L."/>
            <person name="Fronick C."/>
            <person name="Harrison M."/>
            <person name="Strong C."/>
            <person name="Farmer C."/>
            <person name="Delahaunty K."/>
            <person name="Markovic C."/>
            <person name="Hall O."/>
            <person name="Minx P."/>
            <person name="Tomlinson C."/>
            <person name="Mitreva M."/>
            <person name="Nelson J."/>
            <person name="Hou S."/>
            <person name="Wollam A."/>
            <person name="Pepin K.H."/>
            <person name="Johnson M."/>
            <person name="Bhonagiri V."/>
            <person name="Nash W.E."/>
            <person name="Warren W."/>
            <person name="Chinwalla A."/>
            <person name="Mardis E.R."/>
            <person name="Wilson R.K."/>
        </authorList>
    </citation>
    <scope>NUCLEOTIDE SEQUENCE [LARGE SCALE GENOMIC DNA]</scope>
    <source>
        <strain evidence="1">DSM 14600</strain>
    </source>
</reference>
<dbReference type="EMBL" id="ACIP02000001">
    <property type="protein sequence ID" value="EEP29259.1"/>
    <property type="molecule type" value="Genomic_DNA"/>
</dbReference>
<evidence type="ECO:0000313" key="2">
    <source>
        <dbReference type="Proteomes" id="UP000003494"/>
    </source>
</evidence>